<dbReference type="HOGENOM" id="CLU_2052141_0_0_1"/>
<dbReference type="KEGG" id="hro:HELRODRAFT_192408"/>
<dbReference type="InParanoid" id="T1FTX3"/>
<proteinExistence type="predicted"/>
<name>T1FTX3_HELRO</name>
<reference evidence="1 3" key="2">
    <citation type="journal article" date="2013" name="Nature">
        <title>Insights into bilaterian evolution from three spiralian genomes.</title>
        <authorList>
            <person name="Simakov O."/>
            <person name="Marletaz F."/>
            <person name="Cho S.J."/>
            <person name="Edsinger-Gonzales E."/>
            <person name="Havlak P."/>
            <person name="Hellsten U."/>
            <person name="Kuo D.H."/>
            <person name="Larsson T."/>
            <person name="Lv J."/>
            <person name="Arendt D."/>
            <person name="Savage R."/>
            <person name="Osoegawa K."/>
            <person name="de Jong P."/>
            <person name="Grimwood J."/>
            <person name="Chapman J.A."/>
            <person name="Shapiro H."/>
            <person name="Aerts A."/>
            <person name="Otillar R.P."/>
            <person name="Terry A.Y."/>
            <person name="Boore J.L."/>
            <person name="Grigoriev I.V."/>
            <person name="Lindberg D.R."/>
            <person name="Seaver E.C."/>
            <person name="Weisblat D.A."/>
            <person name="Putnam N.H."/>
            <person name="Rokhsar D.S."/>
        </authorList>
    </citation>
    <scope>NUCLEOTIDE SEQUENCE</scope>
</reference>
<dbReference type="RefSeq" id="XP_009020936.1">
    <property type="nucleotide sequence ID" value="XM_009022688.1"/>
</dbReference>
<dbReference type="Proteomes" id="UP000015101">
    <property type="component" value="Unassembled WGS sequence"/>
</dbReference>
<evidence type="ECO:0000313" key="3">
    <source>
        <dbReference type="Proteomes" id="UP000015101"/>
    </source>
</evidence>
<evidence type="ECO:0000313" key="2">
    <source>
        <dbReference type="EnsemblMetazoa" id="HelroP192408"/>
    </source>
</evidence>
<reference evidence="2" key="3">
    <citation type="submission" date="2015-06" db="UniProtKB">
        <authorList>
            <consortium name="EnsemblMetazoa"/>
        </authorList>
    </citation>
    <scope>IDENTIFICATION</scope>
</reference>
<dbReference type="GeneID" id="20212270"/>
<dbReference type="EMBL" id="AMQM01005181">
    <property type="status" value="NOT_ANNOTATED_CDS"/>
    <property type="molecule type" value="Genomic_DNA"/>
</dbReference>
<organism evidence="2 3">
    <name type="scientific">Helobdella robusta</name>
    <name type="common">Californian leech</name>
    <dbReference type="NCBI Taxonomy" id="6412"/>
    <lineage>
        <taxon>Eukaryota</taxon>
        <taxon>Metazoa</taxon>
        <taxon>Spiralia</taxon>
        <taxon>Lophotrochozoa</taxon>
        <taxon>Annelida</taxon>
        <taxon>Clitellata</taxon>
        <taxon>Hirudinea</taxon>
        <taxon>Rhynchobdellida</taxon>
        <taxon>Glossiphoniidae</taxon>
        <taxon>Helobdella</taxon>
    </lineage>
</organism>
<sequence length="120" mass="13465">MPQGHYLLSPIWHRCLDYYELHRGIYASGVPYLIDLFAKYVGLSPKKLESGSDLMQGEKVGDAAGGDSAGFGPWSEWVTTKIEDRLKRSRKRECLDPSLGCDGINEEGTYTNLNYGRFIS</sequence>
<dbReference type="AlphaFoldDB" id="T1FTX3"/>
<keyword evidence="3" id="KW-1185">Reference proteome</keyword>
<accession>T1FTX3</accession>
<dbReference type="EMBL" id="KB096864">
    <property type="protein sequence ID" value="ESO00765.1"/>
    <property type="molecule type" value="Genomic_DNA"/>
</dbReference>
<dbReference type="CTD" id="20212270"/>
<gene>
    <name evidence="2" type="primary">20212270</name>
    <name evidence="1" type="ORF">HELRODRAFT_192408</name>
</gene>
<reference evidence="3" key="1">
    <citation type="submission" date="2012-12" db="EMBL/GenBank/DDBJ databases">
        <authorList>
            <person name="Hellsten U."/>
            <person name="Grimwood J."/>
            <person name="Chapman J.A."/>
            <person name="Shapiro H."/>
            <person name="Aerts A."/>
            <person name="Otillar R.P."/>
            <person name="Terry A.Y."/>
            <person name="Boore J.L."/>
            <person name="Simakov O."/>
            <person name="Marletaz F."/>
            <person name="Cho S.-J."/>
            <person name="Edsinger-Gonzales E."/>
            <person name="Havlak P."/>
            <person name="Kuo D.-H."/>
            <person name="Larsson T."/>
            <person name="Lv J."/>
            <person name="Arendt D."/>
            <person name="Savage R."/>
            <person name="Osoegawa K."/>
            <person name="de Jong P."/>
            <person name="Lindberg D.R."/>
            <person name="Seaver E.C."/>
            <person name="Weisblat D.A."/>
            <person name="Putnam N.H."/>
            <person name="Grigoriev I.V."/>
            <person name="Rokhsar D.S."/>
        </authorList>
    </citation>
    <scope>NUCLEOTIDE SEQUENCE</scope>
</reference>
<dbReference type="EnsemblMetazoa" id="HelroT192408">
    <property type="protein sequence ID" value="HelroP192408"/>
    <property type="gene ID" value="HelroG192408"/>
</dbReference>
<protein>
    <submittedName>
        <fullName evidence="1 2">Uncharacterized protein</fullName>
    </submittedName>
</protein>
<evidence type="ECO:0000313" key="1">
    <source>
        <dbReference type="EMBL" id="ESO00765.1"/>
    </source>
</evidence>